<dbReference type="PANTHER" id="PTHR11972:SF69">
    <property type="entry name" value="FERRIC REDUCTION OXIDASE 6-RELATED"/>
    <property type="match status" value="1"/>
</dbReference>
<feature type="transmembrane region" description="Helical" evidence="6">
    <location>
        <begin position="308"/>
        <end position="324"/>
    </location>
</feature>
<dbReference type="PANTHER" id="PTHR11972">
    <property type="entry name" value="NADPH OXIDASE"/>
    <property type="match status" value="1"/>
</dbReference>
<dbReference type="Gene3D" id="3.40.50.80">
    <property type="entry name" value="Nucleotide-binding domain of ferredoxin-NADP reductase (FNR) module"/>
    <property type="match status" value="1"/>
</dbReference>
<dbReference type="EMBL" id="JALJOV010000464">
    <property type="protein sequence ID" value="KAK9863503.1"/>
    <property type="molecule type" value="Genomic_DNA"/>
</dbReference>
<dbReference type="GO" id="GO:0005886">
    <property type="term" value="C:plasma membrane"/>
    <property type="evidence" value="ECO:0007669"/>
    <property type="project" value="TreeGrafter"/>
</dbReference>
<organism evidence="8 9">
    <name type="scientific">Apatococcus fuscideae</name>
    <dbReference type="NCBI Taxonomy" id="2026836"/>
    <lineage>
        <taxon>Eukaryota</taxon>
        <taxon>Viridiplantae</taxon>
        <taxon>Chlorophyta</taxon>
        <taxon>core chlorophytes</taxon>
        <taxon>Trebouxiophyceae</taxon>
        <taxon>Chlorellales</taxon>
        <taxon>Chlorellaceae</taxon>
        <taxon>Apatococcus</taxon>
    </lineage>
</organism>
<feature type="transmembrane region" description="Helical" evidence="6">
    <location>
        <begin position="235"/>
        <end position="253"/>
    </location>
</feature>
<dbReference type="CDD" id="cd06186">
    <property type="entry name" value="NOX_Duox_like_FAD_NADP"/>
    <property type="match status" value="1"/>
</dbReference>
<evidence type="ECO:0000256" key="1">
    <source>
        <dbReference type="ARBA" id="ARBA00004141"/>
    </source>
</evidence>
<dbReference type="InterPro" id="IPR039261">
    <property type="entry name" value="FNR_nucleotide-bd"/>
</dbReference>
<dbReference type="InterPro" id="IPR017938">
    <property type="entry name" value="Riboflavin_synthase-like_b-brl"/>
</dbReference>
<feature type="transmembrane region" description="Helical" evidence="6">
    <location>
        <begin position="84"/>
        <end position="106"/>
    </location>
</feature>
<keyword evidence="4" id="KW-0560">Oxidoreductase</keyword>
<gene>
    <name evidence="8" type="ORF">WJX84_012430</name>
</gene>
<proteinExistence type="predicted"/>
<feature type="transmembrane region" description="Helical" evidence="6">
    <location>
        <begin position="273"/>
        <end position="296"/>
    </location>
</feature>
<dbReference type="SFLD" id="SFLDG01168">
    <property type="entry name" value="Ferric_reductase_subgroup_(FRE"/>
    <property type="match status" value="1"/>
</dbReference>
<evidence type="ECO:0000256" key="2">
    <source>
        <dbReference type="ARBA" id="ARBA00022692"/>
    </source>
</evidence>
<keyword evidence="3 6" id="KW-1133">Transmembrane helix</keyword>
<dbReference type="GO" id="GO:0016491">
    <property type="term" value="F:oxidoreductase activity"/>
    <property type="evidence" value="ECO:0007669"/>
    <property type="project" value="UniProtKB-KW"/>
</dbReference>
<dbReference type="Pfam" id="PF01794">
    <property type="entry name" value="Ferric_reduct"/>
    <property type="match status" value="1"/>
</dbReference>
<sequence>MGRGMLAAGSPGANTAVTCLRLFLHLVTFCSLFIFFWYAWWWLSDGTYDAKWAAWYAKLLLPYKYCAPNQLAGSYEIGMFLFNWGMLLLAALSVIAMAAVSDAFAYKSPSHWRSASALVKNILSVQLPPRRIFRWWCDGMSIGDATFLLVVLALHAEYFGMYVKRNWDAIDYMEKVGFALPESRALMQTSSVALIFGQMLWPSLWFFFLPVCHMSFLTVWTGLPFQKMIRYHRWTAHIMLTVLSLHGILYYIYWGRRNEFWLQFKDWHNDPIYITSSILNLPGSLSWFFGLAIWVTSFEWMRRTFFEVFYRVHLVSVLGFLFFASMHYSYMWTAYAGSLCIYFVDLVYRYSQATQVSAITACKLSADKKMLTWQLPTDKSFKHCRAQDIFMMFPKISRWQWHPFTIASTPVSSESSGTLTFHTKRFGKWTGELMNRIQNGEQLAVRYLGPFGEEIDSTNLRASTVAFVAGGIAAVPLLARLRDMVRLRCSPDTKAELPSRVLFVWASRSPDEFTALDLPLLSAASDASGWLDMRLFNTGKPGCSSTGQPAMAMGGGTSKQAFFTSGNLPTTGCPAKHKNAPDALPVGADLTHTIESTSFRSASPYFMSHPRRLFPRMWGGWALYAFIHLLVFGGAFLAMLLALSWEAELTCTSPLVLYADYSWKLGAVMQLALIIGGLGLAYCLFFVIHIIRYLRSRQQETAQAWPQLADVDSTFSASVQNYEGKQFLSCAEEGLALPITPGRPDLHALLGNLRKSTMAEKGPASAFGKIDLYIGGHEALSNDIHAVAGRLNGFAAGPNFEVHKDAWSL</sequence>
<dbReference type="AlphaFoldDB" id="A0AAW1T450"/>
<dbReference type="SUPFAM" id="SSF63380">
    <property type="entry name" value="Riboflavin synthase domain-like"/>
    <property type="match status" value="1"/>
</dbReference>
<dbReference type="InterPro" id="IPR050369">
    <property type="entry name" value="RBOH/FRE"/>
</dbReference>
<evidence type="ECO:0000256" key="4">
    <source>
        <dbReference type="ARBA" id="ARBA00023002"/>
    </source>
</evidence>
<reference evidence="8 9" key="1">
    <citation type="journal article" date="2024" name="Nat. Commun.">
        <title>Phylogenomics reveals the evolutionary origins of lichenization in chlorophyte algae.</title>
        <authorList>
            <person name="Puginier C."/>
            <person name="Libourel C."/>
            <person name="Otte J."/>
            <person name="Skaloud P."/>
            <person name="Haon M."/>
            <person name="Grisel S."/>
            <person name="Petersen M."/>
            <person name="Berrin J.G."/>
            <person name="Delaux P.M."/>
            <person name="Dal Grande F."/>
            <person name="Keller J."/>
        </authorList>
    </citation>
    <scope>NUCLEOTIDE SEQUENCE [LARGE SCALE GENOMIC DNA]</scope>
    <source>
        <strain evidence="8 9">SAG 2523</strain>
    </source>
</reference>
<feature type="domain" description="FAD-binding FR-type" evidence="7">
    <location>
        <begin position="348"/>
        <end position="457"/>
    </location>
</feature>
<evidence type="ECO:0000313" key="8">
    <source>
        <dbReference type="EMBL" id="KAK9863503.1"/>
    </source>
</evidence>
<feature type="transmembrane region" description="Helical" evidence="6">
    <location>
        <begin position="20"/>
        <end position="43"/>
    </location>
</feature>
<feature type="transmembrane region" description="Helical" evidence="6">
    <location>
        <begin position="621"/>
        <end position="645"/>
    </location>
</feature>
<keyword evidence="5 6" id="KW-0472">Membrane</keyword>
<feature type="transmembrane region" description="Helical" evidence="6">
    <location>
        <begin position="135"/>
        <end position="156"/>
    </location>
</feature>
<dbReference type="Proteomes" id="UP001485043">
    <property type="component" value="Unassembled WGS sequence"/>
</dbReference>
<keyword evidence="9" id="KW-1185">Reference proteome</keyword>
<dbReference type="InterPro" id="IPR013130">
    <property type="entry name" value="Fe3_Rdtase_TM_dom"/>
</dbReference>
<evidence type="ECO:0000259" key="7">
    <source>
        <dbReference type="PROSITE" id="PS51384"/>
    </source>
</evidence>
<protein>
    <recommendedName>
        <fullName evidence="7">FAD-binding FR-type domain-containing protein</fullName>
    </recommendedName>
</protein>
<evidence type="ECO:0000256" key="5">
    <source>
        <dbReference type="ARBA" id="ARBA00023136"/>
    </source>
</evidence>
<evidence type="ECO:0000256" key="6">
    <source>
        <dbReference type="SAM" id="Phobius"/>
    </source>
</evidence>
<accession>A0AAW1T450</accession>
<dbReference type="Pfam" id="PF08022">
    <property type="entry name" value="FAD_binding_8"/>
    <property type="match status" value="1"/>
</dbReference>
<feature type="transmembrane region" description="Helical" evidence="6">
    <location>
        <begin position="665"/>
        <end position="688"/>
    </location>
</feature>
<dbReference type="PROSITE" id="PS51384">
    <property type="entry name" value="FAD_FR"/>
    <property type="match status" value="1"/>
</dbReference>
<dbReference type="SFLD" id="SFLDS00052">
    <property type="entry name" value="Ferric_Reductase_Domain"/>
    <property type="match status" value="1"/>
</dbReference>
<name>A0AAW1T450_9CHLO</name>
<comment type="caution">
    <text evidence="8">The sequence shown here is derived from an EMBL/GenBank/DDBJ whole genome shotgun (WGS) entry which is preliminary data.</text>
</comment>
<feature type="transmembrane region" description="Helical" evidence="6">
    <location>
        <begin position="204"/>
        <end position="223"/>
    </location>
</feature>
<dbReference type="InterPro" id="IPR017927">
    <property type="entry name" value="FAD-bd_FR_type"/>
</dbReference>
<dbReference type="InterPro" id="IPR013112">
    <property type="entry name" value="FAD-bd_8"/>
</dbReference>
<evidence type="ECO:0000313" key="9">
    <source>
        <dbReference type="Proteomes" id="UP001485043"/>
    </source>
</evidence>
<keyword evidence="2 6" id="KW-0812">Transmembrane</keyword>
<comment type="subcellular location">
    <subcellularLocation>
        <location evidence="1">Membrane</location>
        <topology evidence="1">Multi-pass membrane protein</topology>
    </subcellularLocation>
</comment>
<evidence type="ECO:0000256" key="3">
    <source>
        <dbReference type="ARBA" id="ARBA00022989"/>
    </source>
</evidence>